<dbReference type="HOGENOM" id="CLU_326028_0_0_1"/>
<dbReference type="Pfam" id="PF12330">
    <property type="entry name" value="Haspin_kinase"/>
    <property type="match status" value="1"/>
</dbReference>
<evidence type="ECO:0000313" key="11">
    <source>
        <dbReference type="Proteomes" id="UP000011081"/>
    </source>
</evidence>
<dbReference type="STRING" id="948595.L2GVQ2"/>
<dbReference type="PANTHER" id="PTHR24419">
    <property type="entry name" value="INTERLEUKIN-1 RECEPTOR-ASSOCIATED KINASE"/>
    <property type="match status" value="1"/>
</dbReference>
<evidence type="ECO:0000313" key="10">
    <source>
        <dbReference type="EMBL" id="ELA47756.1"/>
    </source>
</evidence>
<dbReference type="InterPro" id="IPR011009">
    <property type="entry name" value="Kinase-like_dom_sf"/>
</dbReference>
<dbReference type="EC" id="2.7.11.1" evidence="1"/>
<evidence type="ECO:0000256" key="8">
    <source>
        <dbReference type="ARBA" id="ARBA00048679"/>
    </source>
</evidence>
<evidence type="ECO:0000256" key="4">
    <source>
        <dbReference type="ARBA" id="ARBA00022741"/>
    </source>
</evidence>
<evidence type="ECO:0000256" key="5">
    <source>
        <dbReference type="ARBA" id="ARBA00022777"/>
    </source>
</evidence>
<dbReference type="GO" id="GO:0005634">
    <property type="term" value="C:nucleus"/>
    <property type="evidence" value="ECO:0007669"/>
    <property type="project" value="TreeGrafter"/>
</dbReference>
<organism evidence="10 11">
    <name type="scientific">Vavraia culicis (isolate floridensis)</name>
    <name type="common">Microsporidian parasite</name>
    <dbReference type="NCBI Taxonomy" id="948595"/>
    <lineage>
        <taxon>Eukaryota</taxon>
        <taxon>Fungi</taxon>
        <taxon>Fungi incertae sedis</taxon>
        <taxon>Microsporidia</taxon>
        <taxon>Pleistophoridae</taxon>
        <taxon>Vavraia</taxon>
    </lineage>
</organism>
<dbReference type="RefSeq" id="XP_008073740.1">
    <property type="nucleotide sequence ID" value="XM_008075549.1"/>
</dbReference>
<gene>
    <name evidence="10" type="ORF">VCUG_00717</name>
</gene>
<protein>
    <recommendedName>
        <fullName evidence="1">non-specific serine/threonine protein kinase</fullName>
        <ecNumber evidence="1">2.7.11.1</ecNumber>
    </recommendedName>
</protein>
<dbReference type="GO" id="GO:0035556">
    <property type="term" value="P:intracellular signal transduction"/>
    <property type="evidence" value="ECO:0007669"/>
    <property type="project" value="TreeGrafter"/>
</dbReference>
<accession>L2GVQ2</accession>
<dbReference type="GO" id="GO:0072354">
    <property type="term" value="F:histone H3T3 kinase activity"/>
    <property type="evidence" value="ECO:0007669"/>
    <property type="project" value="TreeGrafter"/>
</dbReference>
<reference evidence="11" key="1">
    <citation type="submission" date="2011-03" db="EMBL/GenBank/DDBJ databases">
        <title>The genome sequence of Vavraia culicis strain floridensis.</title>
        <authorList>
            <consortium name="The Broad Institute Genome Sequencing Platform"/>
            <person name="Cuomo C."/>
            <person name="Becnel J."/>
            <person name="Sanscrainte N."/>
            <person name="Young S.K."/>
            <person name="Zeng Q."/>
            <person name="Gargeya S."/>
            <person name="Fitzgerald M."/>
            <person name="Haas B."/>
            <person name="Abouelleil A."/>
            <person name="Alvarado L."/>
            <person name="Arachchi H.M."/>
            <person name="Berlin A."/>
            <person name="Chapman S.B."/>
            <person name="Gearin G."/>
            <person name="Goldberg J."/>
            <person name="Griggs A."/>
            <person name="Gujja S."/>
            <person name="Hansen M."/>
            <person name="Heiman D."/>
            <person name="Howarth C."/>
            <person name="Larimer J."/>
            <person name="Lui A."/>
            <person name="MacDonald P.J.P."/>
            <person name="McCowen C."/>
            <person name="Montmayeur A."/>
            <person name="Murphy C."/>
            <person name="Neiman D."/>
            <person name="Pearson M."/>
            <person name="Priest M."/>
            <person name="Roberts A."/>
            <person name="Saif S."/>
            <person name="Shea T."/>
            <person name="Sisk P."/>
            <person name="Stolte C."/>
            <person name="Sykes S."/>
            <person name="Wortman J."/>
            <person name="Nusbaum C."/>
            <person name="Birren B."/>
        </authorList>
    </citation>
    <scope>NUCLEOTIDE SEQUENCE [LARGE SCALE GENOMIC DNA]</scope>
    <source>
        <strain evidence="11">floridensis</strain>
    </source>
</reference>
<sequence length="884" mass="100919">MEKYPSFDKIRKMVHNKIDNTSCLFEKIKTDYQHKKKDKSYIQSTLFSEGIQQLLLSIISDNKEREDDEESSGDNCVFCSYDHFKKQFRGEKGKDGDFFDSLSFEKSVVLESADELIEETAGFEKSVVVHSGIGADDHADDCSADLAHRDKAEPCREEDMKRNSDWNEFMGGKMGCEHSHRDVRDIRKLKFTRGSDFGQIGVNCGGSFESEEKHCIAMNEGAKCSTSTDVEGRHCIAMNEGAKCSTSTDVEGRHCISMNGGDGTPVHVNKNVTKHRTSSYARCITNQNCNTSFFKSGQCSAERSIKQTKYVHETVKSTMHGTNIYANKVINIRLKRGARSDDSSVKVYKNKKMRLSAVRKLDNATVGEKVSGGDVVASTVRECVNGDKECVGKSVLRIENTRNLKRKLRISEGAKMLLSEADRSLLLGGDSHGVCAVANERDMRNEDKSHGMCAAVNEYDEHNTLKSKLLDLKREELFLNRKLTLNRVTDVNAAQNSAVSCDLFGTRSRIFKKQGIFLKENKPMRRKSLKINIKKNRKKYKIEFKDDSSVLSSNDKCPPDENISCNREVAEQMLSEAELVSILKPKTRYFSTMNLKGVKKVAEASFSDVYKFKDKIYKIIPFTEYYTKEEFLREVYVLKTLQNEKYVIKMRNFFLCKGAYNQHLYTAWDAYAKKHKSENKRPSGCGKGEDYGCLVMEDAGTDLENYQFKKISDILFFLKIIIECLSVLEFKYQFEHRDLHWGNILIQDNSMRNDSLCTFSENLRNFNLSSRFVTEDSAPFKVSIIDFGLSRLSTDHGLVYKDLSPEKELFEGTGDEQYDVYRLMKKICCNEWSKFNPFTNVLWIKYLVNKLKDKGLGEELCDRIMRMVVASGSATELEQHMQSI</sequence>
<dbReference type="OrthoDB" id="5327538at2759"/>
<dbReference type="GO" id="GO:0005524">
    <property type="term" value="F:ATP binding"/>
    <property type="evidence" value="ECO:0007669"/>
    <property type="project" value="UniProtKB-KW"/>
</dbReference>
<keyword evidence="2" id="KW-0723">Serine/threonine-protein kinase</keyword>
<evidence type="ECO:0000256" key="1">
    <source>
        <dbReference type="ARBA" id="ARBA00012513"/>
    </source>
</evidence>
<evidence type="ECO:0000256" key="2">
    <source>
        <dbReference type="ARBA" id="ARBA00022527"/>
    </source>
</evidence>
<dbReference type="InterPro" id="IPR024604">
    <property type="entry name" value="GSG2_C"/>
</dbReference>
<proteinExistence type="predicted"/>
<keyword evidence="6" id="KW-0067">ATP-binding</keyword>
<dbReference type="GO" id="GO:0005737">
    <property type="term" value="C:cytoplasm"/>
    <property type="evidence" value="ECO:0007669"/>
    <property type="project" value="TreeGrafter"/>
</dbReference>
<dbReference type="SMART" id="SM01331">
    <property type="entry name" value="DUF3635"/>
    <property type="match status" value="1"/>
</dbReference>
<comment type="catalytic activity">
    <reaction evidence="7">
        <text>L-threonyl-[protein] + ATP = O-phospho-L-threonyl-[protein] + ADP + H(+)</text>
        <dbReference type="Rhea" id="RHEA:46608"/>
        <dbReference type="Rhea" id="RHEA-COMP:11060"/>
        <dbReference type="Rhea" id="RHEA-COMP:11605"/>
        <dbReference type="ChEBI" id="CHEBI:15378"/>
        <dbReference type="ChEBI" id="CHEBI:30013"/>
        <dbReference type="ChEBI" id="CHEBI:30616"/>
        <dbReference type="ChEBI" id="CHEBI:61977"/>
        <dbReference type="ChEBI" id="CHEBI:456216"/>
        <dbReference type="EC" id="2.7.11.1"/>
    </reaction>
</comment>
<dbReference type="VEuPathDB" id="MicrosporidiaDB:VCUG_00717"/>
<keyword evidence="4" id="KW-0547">Nucleotide-binding</keyword>
<keyword evidence="5 10" id="KW-0418">Kinase</keyword>
<dbReference type="EMBL" id="GL877412">
    <property type="protein sequence ID" value="ELA47756.1"/>
    <property type="molecule type" value="Genomic_DNA"/>
</dbReference>
<dbReference type="PANTHER" id="PTHR24419:SF18">
    <property type="entry name" value="SERINE_THREONINE-PROTEIN KINASE HASPIN"/>
    <property type="match status" value="1"/>
</dbReference>
<evidence type="ECO:0000256" key="3">
    <source>
        <dbReference type="ARBA" id="ARBA00022679"/>
    </source>
</evidence>
<keyword evidence="3" id="KW-0808">Transferase</keyword>
<dbReference type="OMA" id="HCIAMNE"/>
<name>L2GVQ2_VAVCU</name>
<dbReference type="PROSITE" id="PS50011">
    <property type="entry name" value="PROTEIN_KINASE_DOM"/>
    <property type="match status" value="1"/>
</dbReference>
<keyword evidence="11" id="KW-1185">Reference proteome</keyword>
<comment type="catalytic activity">
    <reaction evidence="8">
        <text>L-seryl-[protein] + ATP = O-phospho-L-seryl-[protein] + ADP + H(+)</text>
        <dbReference type="Rhea" id="RHEA:17989"/>
        <dbReference type="Rhea" id="RHEA-COMP:9863"/>
        <dbReference type="Rhea" id="RHEA-COMP:11604"/>
        <dbReference type="ChEBI" id="CHEBI:15378"/>
        <dbReference type="ChEBI" id="CHEBI:29999"/>
        <dbReference type="ChEBI" id="CHEBI:30616"/>
        <dbReference type="ChEBI" id="CHEBI:83421"/>
        <dbReference type="ChEBI" id="CHEBI:456216"/>
        <dbReference type="EC" id="2.7.11.1"/>
    </reaction>
</comment>
<dbReference type="Gene3D" id="1.10.510.10">
    <property type="entry name" value="Transferase(Phosphotransferase) domain 1"/>
    <property type="match status" value="1"/>
</dbReference>
<feature type="domain" description="Protein kinase" evidence="9">
    <location>
        <begin position="595"/>
        <end position="884"/>
    </location>
</feature>
<evidence type="ECO:0000259" key="9">
    <source>
        <dbReference type="PROSITE" id="PS50011"/>
    </source>
</evidence>
<dbReference type="InterPro" id="IPR000719">
    <property type="entry name" value="Prot_kinase_dom"/>
</dbReference>
<dbReference type="InParanoid" id="L2GVQ2"/>
<dbReference type="AlphaFoldDB" id="L2GVQ2"/>
<evidence type="ECO:0000256" key="6">
    <source>
        <dbReference type="ARBA" id="ARBA00022840"/>
    </source>
</evidence>
<dbReference type="Proteomes" id="UP000011081">
    <property type="component" value="Unassembled WGS sequence"/>
</dbReference>
<evidence type="ECO:0000256" key="7">
    <source>
        <dbReference type="ARBA" id="ARBA00047899"/>
    </source>
</evidence>
<dbReference type="GeneID" id="19878602"/>
<dbReference type="Gene3D" id="3.30.200.20">
    <property type="entry name" value="Phosphorylase Kinase, domain 1"/>
    <property type="match status" value="1"/>
</dbReference>
<dbReference type="GO" id="GO:0000278">
    <property type="term" value="P:mitotic cell cycle"/>
    <property type="evidence" value="ECO:0007669"/>
    <property type="project" value="TreeGrafter"/>
</dbReference>
<dbReference type="SUPFAM" id="SSF56112">
    <property type="entry name" value="Protein kinase-like (PK-like)"/>
    <property type="match status" value="1"/>
</dbReference>